<dbReference type="InterPro" id="IPR007533">
    <property type="entry name" value="Cyt_c_oxidase_assmbl_CtaG"/>
</dbReference>
<keyword evidence="8 12" id="KW-0735">Signal-anchor</keyword>
<keyword evidence="5 12" id="KW-1003">Cell membrane</keyword>
<dbReference type="InterPro" id="IPR023471">
    <property type="entry name" value="CtaG/Cox11_dom_sf"/>
</dbReference>
<reference evidence="13 14" key="1">
    <citation type="submission" date="2020-03" db="EMBL/GenBank/DDBJ databases">
        <title>Complete genome sequence of Monaibacterium sp. ALG8 with diverse plasmids.</title>
        <authorList>
            <person name="Sun C."/>
        </authorList>
    </citation>
    <scope>NUCLEOTIDE SEQUENCE [LARGE SCALE GENOMIC DNA]</scope>
    <source>
        <strain evidence="13 14">ALG8</strain>
    </source>
</reference>
<keyword evidence="14" id="KW-1185">Reference proteome</keyword>
<dbReference type="Proteomes" id="UP000500791">
    <property type="component" value="Chromosome"/>
</dbReference>
<evidence type="ECO:0000256" key="10">
    <source>
        <dbReference type="ARBA" id="ARBA00023008"/>
    </source>
</evidence>
<dbReference type="KEGG" id="mon:G8E03_00395"/>
<dbReference type="AlphaFoldDB" id="A0A6G7VHT0"/>
<evidence type="ECO:0000256" key="9">
    <source>
        <dbReference type="ARBA" id="ARBA00022989"/>
    </source>
</evidence>
<evidence type="ECO:0000256" key="12">
    <source>
        <dbReference type="HAMAP-Rule" id="MF_00155"/>
    </source>
</evidence>
<evidence type="ECO:0000256" key="5">
    <source>
        <dbReference type="ARBA" id="ARBA00022475"/>
    </source>
</evidence>
<dbReference type="GO" id="GO:0008535">
    <property type="term" value="P:respiratory chain complex IV assembly"/>
    <property type="evidence" value="ECO:0007669"/>
    <property type="project" value="UniProtKB-UniRule"/>
</dbReference>
<sequence>MSPKRTAFGLLGLVVFMVGMSFAAVPLYDLFCRVTGYGGTTAEGRGSDTVLDQMISIRFDASKNRDMAWEFRAPEQRVSSLQIGQTGLAFFEAHNPTDRVIAGQASYNVTPYSAGAYFTKIDCFCFTEQVLQPGQTVQMPVTFYVDPEILNDREARFVQEITLSYTFFEIDIPEGEVSLAPAQPADEEG</sequence>
<evidence type="ECO:0000256" key="1">
    <source>
        <dbReference type="ARBA" id="ARBA00004007"/>
    </source>
</evidence>
<keyword evidence="10 12" id="KW-0186">Copper</keyword>
<evidence type="ECO:0000256" key="2">
    <source>
        <dbReference type="ARBA" id="ARBA00004382"/>
    </source>
</evidence>
<evidence type="ECO:0000313" key="14">
    <source>
        <dbReference type="Proteomes" id="UP000500791"/>
    </source>
</evidence>
<name>A0A6G7VHT0_9RHOB</name>
<proteinExistence type="inferred from homology"/>
<dbReference type="GO" id="GO:0005886">
    <property type="term" value="C:plasma membrane"/>
    <property type="evidence" value="ECO:0007669"/>
    <property type="project" value="UniProtKB-SubCell"/>
</dbReference>
<dbReference type="SUPFAM" id="SSF110111">
    <property type="entry name" value="Ctag/Cox11"/>
    <property type="match status" value="1"/>
</dbReference>
<dbReference type="PIRSF" id="PIRSF005413">
    <property type="entry name" value="COX11"/>
    <property type="match status" value="1"/>
</dbReference>
<keyword evidence="6 12" id="KW-0997">Cell inner membrane</keyword>
<dbReference type="PANTHER" id="PTHR21320:SF3">
    <property type="entry name" value="CYTOCHROME C OXIDASE ASSEMBLY PROTEIN COX11, MITOCHONDRIAL-RELATED"/>
    <property type="match status" value="1"/>
</dbReference>
<gene>
    <name evidence="12" type="primary">ctaG</name>
    <name evidence="13" type="ORF">G8E03_00395</name>
</gene>
<dbReference type="Gene3D" id="2.60.370.10">
    <property type="entry name" value="Ctag/Cox11"/>
    <property type="match status" value="1"/>
</dbReference>
<dbReference type="Pfam" id="PF04442">
    <property type="entry name" value="CtaG_Cox11"/>
    <property type="match status" value="1"/>
</dbReference>
<keyword evidence="7 12" id="KW-0812">Transmembrane</keyword>
<evidence type="ECO:0000313" key="13">
    <source>
        <dbReference type="EMBL" id="QIK39347.1"/>
    </source>
</evidence>
<dbReference type="FunFam" id="2.60.370.10:FF:000001">
    <property type="entry name" value="COX11 cytochrome c oxidase assembly homolog"/>
    <property type="match status" value="1"/>
</dbReference>
<evidence type="ECO:0000256" key="7">
    <source>
        <dbReference type="ARBA" id="ARBA00022692"/>
    </source>
</evidence>
<comment type="subcellular location">
    <subcellularLocation>
        <location evidence="2 12">Cell inner membrane</location>
        <topology evidence="2 12">Single-pass type II membrane protein</topology>
        <orientation evidence="2 12">Periplasmic side</orientation>
    </subcellularLocation>
</comment>
<accession>A0A6G7VHT0</accession>
<dbReference type="PANTHER" id="PTHR21320">
    <property type="entry name" value="CYTOCHROME C OXIDASE ASSEMBLY PROTEIN COX11-RELATED"/>
    <property type="match status" value="1"/>
</dbReference>
<organism evidence="13 14">
    <name type="scientific">Pontivivens nitratireducens</name>
    <dbReference type="NCBI Taxonomy" id="2758038"/>
    <lineage>
        <taxon>Bacteria</taxon>
        <taxon>Pseudomonadati</taxon>
        <taxon>Pseudomonadota</taxon>
        <taxon>Alphaproteobacteria</taxon>
        <taxon>Rhodobacterales</taxon>
        <taxon>Paracoccaceae</taxon>
        <taxon>Pontivivens</taxon>
    </lineage>
</organism>
<dbReference type="HAMAP" id="MF_00155">
    <property type="entry name" value="CtaG"/>
    <property type="match status" value="1"/>
</dbReference>
<dbReference type="RefSeq" id="WP_166187351.1">
    <property type="nucleotide sequence ID" value="NZ_CP049811.1"/>
</dbReference>
<keyword evidence="11 12" id="KW-0472">Membrane</keyword>
<feature type="topological domain" description="Periplasmic" evidence="12">
    <location>
        <begin position="25"/>
        <end position="189"/>
    </location>
</feature>
<dbReference type="EMBL" id="CP049811">
    <property type="protein sequence ID" value="QIK39347.1"/>
    <property type="molecule type" value="Genomic_DNA"/>
</dbReference>
<evidence type="ECO:0000256" key="11">
    <source>
        <dbReference type="ARBA" id="ARBA00023136"/>
    </source>
</evidence>
<comment type="similarity">
    <text evidence="3 12">Belongs to the COX11/CtaG family.</text>
</comment>
<evidence type="ECO:0000256" key="6">
    <source>
        <dbReference type="ARBA" id="ARBA00022519"/>
    </source>
</evidence>
<evidence type="ECO:0000256" key="3">
    <source>
        <dbReference type="ARBA" id="ARBA00009620"/>
    </source>
</evidence>
<protein>
    <recommendedName>
        <fullName evidence="4 12">Cytochrome c oxidase assembly protein CtaG</fullName>
    </recommendedName>
</protein>
<comment type="function">
    <text evidence="1 12">Exerts its effect at some terminal stage of cytochrome c oxidase synthesis, probably by being involved in the insertion of the copper B into subunit I.</text>
</comment>
<dbReference type="NCBIfam" id="NF003465">
    <property type="entry name" value="PRK05089.1"/>
    <property type="match status" value="1"/>
</dbReference>
<feature type="topological domain" description="Cytoplasmic" evidence="12">
    <location>
        <begin position="1"/>
        <end position="5"/>
    </location>
</feature>
<evidence type="ECO:0000256" key="4">
    <source>
        <dbReference type="ARBA" id="ARBA00015384"/>
    </source>
</evidence>
<dbReference type="GO" id="GO:0005507">
    <property type="term" value="F:copper ion binding"/>
    <property type="evidence" value="ECO:0007669"/>
    <property type="project" value="InterPro"/>
</dbReference>
<evidence type="ECO:0000256" key="8">
    <source>
        <dbReference type="ARBA" id="ARBA00022968"/>
    </source>
</evidence>
<keyword evidence="9 12" id="KW-1133">Transmembrane helix</keyword>